<evidence type="ECO:0000256" key="2">
    <source>
        <dbReference type="ARBA" id="ARBA00008072"/>
    </source>
</evidence>
<dbReference type="OrthoDB" id="1879366at2759"/>
<evidence type="ECO:0000256" key="4">
    <source>
        <dbReference type="ARBA" id="ARBA00022833"/>
    </source>
</evidence>
<reference evidence="8 9" key="1">
    <citation type="journal article" date="2014" name="PLoS Genet.">
        <title>Analysis of the Phlebiopsis gigantea genome, transcriptome and secretome provides insight into its pioneer colonization strategies of wood.</title>
        <authorList>
            <person name="Hori C."/>
            <person name="Ishida T."/>
            <person name="Igarashi K."/>
            <person name="Samejima M."/>
            <person name="Suzuki H."/>
            <person name="Master E."/>
            <person name="Ferreira P."/>
            <person name="Ruiz-Duenas F.J."/>
            <person name="Held B."/>
            <person name="Canessa P."/>
            <person name="Larrondo L.F."/>
            <person name="Schmoll M."/>
            <person name="Druzhinina I.S."/>
            <person name="Kubicek C.P."/>
            <person name="Gaskell J.A."/>
            <person name="Kersten P."/>
            <person name="St John F."/>
            <person name="Glasner J."/>
            <person name="Sabat G."/>
            <person name="Splinter BonDurant S."/>
            <person name="Syed K."/>
            <person name="Yadav J."/>
            <person name="Mgbeahuruike A.C."/>
            <person name="Kovalchuk A."/>
            <person name="Asiegbu F.O."/>
            <person name="Lackner G."/>
            <person name="Hoffmeister D."/>
            <person name="Rencoret J."/>
            <person name="Gutierrez A."/>
            <person name="Sun H."/>
            <person name="Lindquist E."/>
            <person name="Barry K."/>
            <person name="Riley R."/>
            <person name="Grigoriev I.V."/>
            <person name="Henrissat B."/>
            <person name="Kues U."/>
            <person name="Berka R.M."/>
            <person name="Martinez A.T."/>
            <person name="Covert S.F."/>
            <person name="Blanchette R.A."/>
            <person name="Cullen D."/>
        </authorList>
    </citation>
    <scope>NUCLEOTIDE SEQUENCE [LARGE SCALE GENOMIC DNA]</scope>
    <source>
        <strain evidence="8 9">11061_1 CR5-6</strain>
    </source>
</reference>
<organism evidence="8 9">
    <name type="scientific">Phlebiopsis gigantea (strain 11061_1 CR5-6)</name>
    <name type="common">White-rot fungus</name>
    <name type="synonym">Peniophora gigantea</name>
    <dbReference type="NCBI Taxonomy" id="745531"/>
    <lineage>
        <taxon>Eukaryota</taxon>
        <taxon>Fungi</taxon>
        <taxon>Dikarya</taxon>
        <taxon>Basidiomycota</taxon>
        <taxon>Agaricomycotina</taxon>
        <taxon>Agaricomycetes</taxon>
        <taxon>Polyporales</taxon>
        <taxon>Phanerochaetaceae</taxon>
        <taxon>Phlebiopsis</taxon>
    </lineage>
</organism>
<dbReference type="InterPro" id="IPR013154">
    <property type="entry name" value="ADH-like_N"/>
</dbReference>
<comment type="similarity">
    <text evidence="2 6">Belongs to the zinc-containing alcohol dehydrogenase family.</text>
</comment>
<dbReference type="PANTHER" id="PTHR42940:SF8">
    <property type="entry name" value="VACUOLAR PROTEIN SORTING-ASSOCIATED PROTEIN 11"/>
    <property type="match status" value="1"/>
</dbReference>
<dbReference type="Gene3D" id="3.90.180.10">
    <property type="entry name" value="Medium-chain alcohol dehydrogenases, catalytic domain"/>
    <property type="match status" value="1"/>
</dbReference>
<dbReference type="InterPro" id="IPR036291">
    <property type="entry name" value="NAD(P)-bd_dom_sf"/>
</dbReference>
<dbReference type="Pfam" id="PF00107">
    <property type="entry name" value="ADH_zinc_N"/>
    <property type="match status" value="1"/>
</dbReference>
<evidence type="ECO:0000256" key="6">
    <source>
        <dbReference type="RuleBase" id="RU361277"/>
    </source>
</evidence>
<dbReference type="HOGENOM" id="CLU_026673_11_2_1"/>
<dbReference type="InterPro" id="IPR013149">
    <property type="entry name" value="ADH-like_C"/>
</dbReference>
<name>A0A0C3PCL2_PHLG1</name>
<dbReference type="CDD" id="cd08254">
    <property type="entry name" value="hydroxyacyl_CoA_DH"/>
    <property type="match status" value="1"/>
</dbReference>
<dbReference type="InterPro" id="IPR002328">
    <property type="entry name" value="ADH_Zn_CS"/>
</dbReference>
<dbReference type="GO" id="GO:0016491">
    <property type="term" value="F:oxidoreductase activity"/>
    <property type="evidence" value="ECO:0007669"/>
    <property type="project" value="UniProtKB-KW"/>
</dbReference>
<keyword evidence="4 6" id="KW-0862">Zinc</keyword>
<evidence type="ECO:0000256" key="1">
    <source>
        <dbReference type="ARBA" id="ARBA00001947"/>
    </source>
</evidence>
<evidence type="ECO:0000256" key="3">
    <source>
        <dbReference type="ARBA" id="ARBA00022723"/>
    </source>
</evidence>
<keyword evidence="3 6" id="KW-0479">Metal-binding</keyword>
<dbReference type="GO" id="GO:0008270">
    <property type="term" value="F:zinc ion binding"/>
    <property type="evidence" value="ECO:0007669"/>
    <property type="project" value="InterPro"/>
</dbReference>
<comment type="cofactor">
    <cofactor evidence="1 6">
        <name>Zn(2+)</name>
        <dbReference type="ChEBI" id="CHEBI:29105"/>
    </cofactor>
</comment>
<keyword evidence="9" id="KW-1185">Reference proteome</keyword>
<dbReference type="PANTHER" id="PTHR42940">
    <property type="entry name" value="ALCOHOL DEHYDROGENASE 1-RELATED"/>
    <property type="match status" value="1"/>
</dbReference>
<dbReference type="STRING" id="745531.A0A0C3PCL2"/>
<dbReference type="Pfam" id="PF08240">
    <property type="entry name" value="ADH_N"/>
    <property type="match status" value="1"/>
</dbReference>
<evidence type="ECO:0000259" key="7">
    <source>
        <dbReference type="SMART" id="SM00829"/>
    </source>
</evidence>
<protein>
    <recommendedName>
        <fullName evidence="7">Enoyl reductase (ER) domain-containing protein</fullName>
    </recommendedName>
</protein>
<sequence>MTSSIPESMVAYRFHPGYSEPMAERISVPSPSPDQVLVKILAGGVCHSDLSLIDHNNDVHKVMLQNKTKKFTIGHEGSGIIVSLGSAVPSSYPELILGAYVATYAIDACFEPSCDKCTRGLSGLCTYRAYGLNIDGFWAPYAAIRAACVVSVPGTPATIPPGVVSTATDAVLTPYHAMKACCRLQPAHTVLCVGIGGLGYSAVAIAKRCLGVRCVVACDVRAAALEGIRDAGADYVATPDELAALLAQHALRVDFAFDFVGSQKTFDLCFSVIRPGGTIHVMGIAHATLNVPPLITMAKELTYKTSSYGSKEELKEVLQAIADGVLKPKVEMRPMREAAQVLRDMHDGKLTSRVALQPEEE</sequence>
<feature type="domain" description="Enoyl reductase (ER)" evidence="7">
    <location>
        <begin position="17"/>
        <end position="356"/>
    </location>
</feature>
<dbReference type="SMART" id="SM00829">
    <property type="entry name" value="PKS_ER"/>
    <property type="match status" value="1"/>
</dbReference>
<evidence type="ECO:0000256" key="5">
    <source>
        <dbReference type="ARBA" id="ARBA00023002"/>
    </source>
</evidence>
<dbReference type="InterPro" id="IPR020843">
    <property type="entry name" value="ER"/>
</dbReference>
<evidence type="ECO:0000313" key="9">
    <source>
        <dbReference type="Proteomes" id="UP000053257"/>
    </source>
</evidence>
<proteinExistence type="inferred from homology"/>
<dbReference type="SUPFAM" id="SSF51735">
    <property type="entry name" value="NAD(P)-binding Rossmann-fold domains"/>
    <property type="match status" value="1"/>
</dbReference>
<keyword evidence="5" id="KW-0560">Oxidoreductase</keyword>
<accession>A0A0C3PCL2</accession>
<gene>
    <name evidence="8" type="ORF">PHLGIDRAFT_276141</name>
</gene>
<dbReference type="PROSITE" id="PS00059">
    <property type="entry name" value="ADH_ZINC"/>
    <property type="match status" value="1"/>
</dbReference>
<evidence type="ECO:0000313" key="8">
    <source>
        <dbReference type="EMBL" id="KIP02858.1"/>
    </source>
</evidence>
<dbReference type="Gene3D" id="3.40.50.720">
    <property type="entry name" value="NAD(P)-binding Rossmann-like Domain"/>
    <property type="match status" value="1"/>
</dbReference>
<dbReference type="SUPFAM" id="SSF50129">
    <property type="entry name" value="GroES-like"/>
    <property type="match status" value="1"/>
</dbReference>
<dbReference type="AlphaFoldDB" id="A0A0C3PCL2"/>
<dbReference type="InterPro" id="IPR011032">
    <property type="entry name" value="GroES-like_sf"/>
</dbReference>
<dbReference type="EMBL" id="KN840649">
    <property type="protein sequence ID" value="KIP02858.1"/>
    <property type="molecule type" value="Genomic_DNA"/>
</dbReference>
<dbReference type="Proteomes" id="UP000053257">
    <property type="component" value="Unassembled WGS sequence"/>
</dbReference>